<proteinExistence type="predicted"/>
<keyword evidence="3" id="KW-1185">Reference proteome</keyword>
<feature type="chain" id="PRO_5036824460" evidence="1">
    <location>
        <begin position="19"/>
        <end position="74"/>
    </location>
</feature>
<name>A0A975IHY3_9GAMM</name>
<organism evidence="2 3">
    <name type="scientific">Thiothrix unzii</name>
    <dbReference type="NCBI Taxonomy" id="111769"/>
    <lineage>
        <taxon>Bacteria</taxon>
        <taxon>Pseudomonadati</taxon>
        <taxon>Pseudomonadota</taxon>
        <taxon>Gammaproteobacteria</taxon>
        <taxon>Thiotrichales</taxon>
        <taxon>Thiotrichaceae</taxon>
        <taxon>Thiothrix</taxon>
    </lineage>
</organism>
<evidence type="ECO:0000313" key="3">
    <source>
        <dbReference type="Proteomes" id="UP000672009"/>
    </source>
</evidence>
<accession>A0A975IHY3</accession>
<keyword evidence="1" id="KW-0732">Signal</keyword>
<dbReference type="EMBL" id="CP072793">
    <property type="protein sequence ID" value="QTR54123.1"/>
    <property type="molecule type" value="Genomic_DNA"/>
</dbReference>
<dbReference type="Proteomes" id="UP000672009">
    <property type="component" value="Chromosome"/>
</dbReference>
<reference evidence="2" key="1">
    <citation type="submission" date="2021-04" db="EMBL/GenBank/DDBJ databases">
        <title>Genomics, taxonomy and metabolism of representatives of sulfur bacteria of the genus Thiothrix: Thiothrix fructosivorans QT, Thiothrix unzii A1T and three new species, Thiothrix subterranea sp. nov., Thiothrix litoralis sp. nov. and 'Candidatus Thiothrix anitrata' sp. nov.</title>
        <authorList>
            <person name="Ravin N.V."/>
            <person name="Smolyakov D."/>
            <person name="Rudenko T.S."/>
            <person name="Mardanov A.V."/>
            <person name="Beletsky A.V."/>
            <person name="Markov N.D."/>
            <person name="Fomenkov A.I."/>
            <person name="Roberts R.J."/>
            <person name="Karnachuk O.V."/>
            <person name="Novikov A."/>
            <person name="Grabovich M.Y."/>
        </authorList>
    </citation>
    <scope>NUCLEOTIDE SEQUENCE</scope>
    <source>
        <strain evidence="2">A1</strain>
    </source>
</reference>
<feature type="signal peptide" evidence="1">
    <location>
        <begin position="1"/>
        <end position="18"/>
    </location>
</feature>
<dbReference type="KEGG" id="tun:J9260_03240"/>
<gene>
    <name evidence="2" type="ORF">J9260_03240</name>
</gene>
<evidence type="ECO:0000313" key="2">
    <source>
        <dbReference type="EMBL" id="QTR54123.1"/>
    </source>
</evidence>
<sequence length="74" mass="8298">MKNLIIILLSLFSQSVLADGSALAPLFTINSNGDVNLGPKKEPREFDAYKESYVEVHHIEMEITRNIKDTPPAR</sequence>
<evidence type="ECO:0000256" key="1">
    <source>
        <dbReference type="SAM" id="SignalP"/>
    </source>
</evidence>
<protein>
    <submittedName>
        <fullName evidence="2">Uncharacterized protein</fullName>
    </submittedName>
</protein>
<dbReference type="AlphaFoldDB" id="A0A975IHY3"/>
<dbReference type="RefSeq" id="WP_210219623.1">
    <property type="nucleotide sequence ID" value="NZ_CP072793.1"/>
</dbReference>